<dbReference type="EMBL" id="CAKXAJ010020381">
    <property type="protein sequence ID" value="CAH2221720.1"/>
    <property type="molecule type" value="Genomic_DNA"/>
</dbReference>
<evidence type="ECO:0000313" key="2">
    <source>
        <dbReference type="EMBL" id="CAH2221720.1"/>
    </source>
</evidence>
<protein>
    <submittedName>
        <fullName evidence="2">Jg18146 protein</fullName>
    </submittedName>
</protein>
<proteinExistence type="predicted"/>
<comment type="caution">
    <text evidence="2">The sequence shown here is derived from an EMBL/GenBank/DDBJ whole genome shotgun (WGS) entry which is preliminary data.</text>
</comment>
<sequence>MATSHRSIDRPRRGGQMTTNESQGDAGTGSGKRYETFVSGTTYKISMSCNGRQPIGMMMTASAMVEFPLFMLAQTITS</sequence>
<reference evidence="2" key="1">
    <citation type="submission" date="2022-03" db="EMBL/GenBank/DDBJ databases">
        <authorList>
            <person name="Lindestad O."/>
        </authorList>
    </citation>
    <scope>NUCLEOTIDE SEQUENCE</scope>
</reference>
<feature type="compositionally biased region" description="Basic and acidic residues" evidence="1">
    <location>
        <begin position="1"/>
        <end position="12"/>
    </location>
</feature>
<dbReference type="Proteomes" id="UP000838756">
    <property type="component" value="Unassembled WGS sequence"/>
</dbReference>
<keyword evidence="3" id="KW-1185">Reference proteome</keyword>
<evidence type="ECO:0000256" key="1">
    <source>
        <dbReference type="SAM" id="MobiDB-lite"/>
    </source>
</evidence>
<accession>A0A8S4QV23</accession>
<gene>
    <name evidence="2" type="primary">jg18146</name>
    <name evidence="2" type="ORF">PAEG_LOCUS6719</name>
</gene>
<dbReference type="AlphaFoldDB" id="A0A8S4QV23"/>
<name>A0A8S4QV23_9NEOP</name>
<evidence type="ECO:0000313" key="3">
    <source>
        <dbReference type="Proteomes" id="UP000838756"/>
    </source>
</evidence>
<feature type="compositionally biased region" description="Polar residues" evidence="1">
    <location>
        <begin position="16"/>
        <end position="25"/>
    </location>
</feature>
<organism evidence="2 3">
    <name type="scientific">Pararge aegeria aegeria</name>
    <dbReference type="NCBI Taxonomy" id="348720"/>
    <lineage>
        <taxon>Eukaryota</taxon>
        <taxon>Metazoa</taxon>
        <taxon>Ecdysozoa</taxon>
        <taxon>Arthropoda</taxon>
        <taxon>Hexapoda</taxon>
        <taxon>Insecta</taxon>
        <taxon>Pterygota</taxon>
        <taxon>Neoptera</taxon>
        <taxon>Endopterygota</taxon>
        <taxon>Lepidoptera</taxon>
        <taxon>Glossata</taxon>
        <taxon>Ditrysia</taxon>
        <taxon>Papilionoidea</taxon>
        <taxon>Nymphalidae</taxon>
        <taxon>Satyrinae</taxon>
        <taxon>Satyrini</taxon>
        <taxon>Parargina</taxon>
        <taxon>Pararge</taxon>
    </lineage>
</organism>
<feature type="region of interest" description="Disordered" evidence="1">
    <location>
        <begin position="1"/>
        <end position="34"/>
    </location>
</feature>